<proteinExistence type="inferred from homology"/>
<dbReference type="Proteomes" id="UP000007523">
    <property type="component" value="Chromosome"/>
</dbReference>
<dbReference type="FunFam" id="1.10.10.10:FF:000001">
    <property type="entry name" value="LysR family transcriptional regulator"/>
    <property type="match status" value="1"/>
</dbReference>
<dbReference type="SUPFAM" id="SSF46785">
    <property type="entry name" value="Winged helix' DNA-binding domain"/>
    <property type="match status" value="1"/>
</dbReference>
<dbReference type="Pfam" id="PF00126">
    <property type="entry name" value="HTH_1"/>
    <property type="match status" value="1"/>
</dbReference>
<accession>H6NIP4</accession>
<keyword evidence="3" id="KW-0238">DNA-binding</keyword>
<reference evidence="6 7" key="1">
    <citation type="journal article" date="2012" name="J. Bacteriol.">
        <title>Complete Genome Sequence of Paenibacillus mucilaginosus 3016, a Bacterium Functional as Microbial Fertilizer.</title>
        <authorList>
            <person name="Ma M."/>
            <person name="Wang Z."/>
            <person name="Li L."/>
            <person name="Jiang X."/>
            <person name="Guan D."/>
            <person name="Cao F."/>
            <person name="Chen H."/>
            <person name="Wang X."/>
            <person name="Shen D."/>
            <person name="Du B."/>
            <person name="Li J."/>
        </authorList>
    </citation>
    <scope>NUCLEOTIDE SEQUENCE [LARGE SCALE GENOMIC DNA]</scope>
    <source>
        <strain evidence="6 7">3016</strain>
    </source>
</reference>
<dbReference type="GO" id="GO:0000976">
    <property type="term" value="F:transcription cis-regulatory region binding"/>
    <property type="evidence" value="ECO:0007669"/>
    <property type="project" value="TreeGrafter"/>
</dbReference>
<dbReference type="AlphaFoldDB" id="H6NIP4"/>
<evidence type="ECO:0000313" key="7">
    <source>
        <dbReference type="Proteomes" id="UP000007523"/>
    </source>
</evidence>
<name>H6NIP4_9BACL</name>
<dbReference type="EMBL" id="CP003235">
    <property type="protein sequence ID" value="AFC33111.1"/>
    <property type="molecule type" value="Genomic_DNA"/>
</dbReference>
<keyword evidence="4" id="KW-0804">Transcription</keyword>
<keyword evidence="2" id="KW-0805">Transcription regulation</keyword>
<dbReference type="InterPro" id="IPR005119">
    <property type="entry name" value="LysR_subst-bd"/>
</dbReference>
<dbReference type="CDD" id="cd05466">
    <property type="entry name" value="PBP2_LTTR_substrate"/>
    <property type="match status" value="1"/>
</dbReference>
<sequence>MNLHALRLFHTVARLGSVTRAAEELRLSQPAVTIQVRNLEQELGLTLLAPKGRGVLLTEAGACVAAEARRLFALEEEVEARVAAFREGRTGRLRIAATYLPANFLLPAWTARFRETHRGVSLSLSTANAQEALRRLTHYEADLSVIGGGPEAASGITRRLLREDPMWFVVPPGHPLAGREASLGELMREPFVLREPGSFTRDMLLSLCRTAHVEPPRISLEMDGFSETLRAVAAGCGAAFASAAEVRPYIERGEVARVFVPSAAAVNPISLCLREGEEPSPTAAAFLSLIEASHPPAGGSP</sequence>
<evidence type="ECO:0000256" key="2">
    <source>
        <dbReference type="ARBA" id="ARBA00023015"/>
    </source>
</evidence>
<dbReference type="PRINTS" id="PR00039">
    <property type="entry name" value="HTHLYSR"/>
</dbReference>
<comment type="similarity">
    <text evidence="1">Belongs to the LysR transcriptional regulatory family.</text>
</comment>
<dbReference type="PANTHER" id="PTHR30126:SF39">
    <property type="entry name" value="HTH-TYPE TRANSCRIPTIONAL REGULATOR CYSL"/>
    <property type="match status" value="1"/>
</dbReference>
<dbReference type="Gene3D" id="3.40.190.10">
    <property type="entry name" value="Periplasmic binding protein-like II"/>
    <property type="match status" value="2"/>
</dbReference>
<dbReference type="KEGG" id="pmq:PM3016_6485"/>
<dbReference type="InterPro" id="IPR036388">
    <property type="entry name" value="WH-like_DNA-bd_sf"/>
</dbReference>
<keyword evidence="7" id="KW-1185">Reference proteome</keyword>
<dbReference type="HOGENOM" id="CLU_039613_6_1_9"/>
<dbReference type="PROSITE" id="PS50931">
    <property type="entry name" value="HTH_LYSR"/>
    <property type="match status" value="1"/>
</dbReference>
<gene>
    <name evidence="6" type="ORF">PM3016_6485</name>
</gene>
<dbReference type="Pfam" id="PF03466">
    <property type="entry name" value="LysR_substrate"/>
    <property type="match status" value="1"/>
</dbReference>
<dbReference type="InterPro" id="IPR000847">
    <property type="entry name" value="LysR_HTH_N"/>
</dbReference>
<organism evidence="6 7">
    <name type="scientific">Paenibacillus mucilaginosus 3016</name>
    <dbReference type="NCBI Taxonomy" id="1116391"/>
    <lineage>
        <taxon>Bacteria</taxon>
        <taxon>Bacillati</taxon>
        <taxon>Bacillota</taxon>
        <taxon>Bacilli</taxon>
        <taxon>Bacillales</taxon>
        <taxon>Paenibacillaceae</taxon>
        <taxon>Paenibacillus</taxon>
    </lineage>
</organism>
<dbReference type="Gene3D" id="1.10.10.10">
    <property type="entry name" value="Winged helix-like DNA-binding domain superfamily/Winged helix DNA-binding domain"/>
    <property type="match status" value="1"/>
</dbReference>
<protein>
    <submittedName>
        <fullName evidence="6">Transcriptional activator of the cysJI operon</fullName>
    </submittedName>
</protein>
<evidence type="ECO:0000256" key="3">
    <source>
        <dbReference type="ARBA" id="ARBA00023125"/>
    </source>
</evidence>
<dbReference type="GO" id="GO:0003700">
    <property type="term" value="F:DNA-binding transcription factor activity"/>
    <property type="evidence" value="ECO:0007669"/>
    <property type="project" value="InterPro"/>
</dbReference>
<dbReference type="STRING" id="1116391.PM3016_6485"/>
<evidence type="ECO:0000256" key="1">
    <source>
        <dbReference type="ARBA" id="ARBA00009437"/>
    </source>
</evidence>
<dbReference type="SUPFAM" id="SSF53850">
    <property type="entry name" value="Periplasmic binding protein-like II"/>
    <property type="match status" value="1"/>
</dbReference>
<evidence type="ECO:0000256" key="4">
    <source>
        <dbReference type="ARBA" id="ARBA00023163"/>
    </source>
</evidence>
<evidence type="ECO:0000259" key="5">
    <source>
        <dbReference type="PROSITE" id="PS50931"/>
    </source>
</evidence>
<dbReference type="RefSeq" id="WP_014372210.1">
    <property type="nucleotide sequence ID" value="NC_016935.1"/>
</dbReference>
<feature type="domain" description="HTH lysR-type" evidence="5">
    <location>
        <begin position="1"/>
        <end position="58"/>
    </location>
</feature>
<evidence type="ECO:0000313" key="6">
    <source>
        <dbReference type="EMBL" id="AFC33111.1"/>
    </source>
</evidence>
<dbReference type="PANTHER" id="PTHR30126">
    <property type="entry name" value="HTH-TYPE TRANSCRIPTIONAL REGULATOR"/>
    <property type="match status" value="1"/>
</dbReference>
<dbReference type="InterPro" id="IPR036390">
    <property type="entry name" value="WH_DNA-bd_sf"/>
</dbReference>